<evidence type="ECO:0000256" key="7">
    <source>
        <dbReference type="ARBA" id="ARBA00049360"/>
    </source>
</evidence>
<evidence type="ECO:0000313" key="11">
    <source>
        <dbReference type="EMBL" id="EOD42369.1"/>
    </source>
</evidence>
<dbReference type="SMART" id="SM00487">
    <property type="entry name" value="DEXDc"/>
    <property type="match status" value="1"/>
</dbReference>
<dbReference type="GO" id="GO:0160097">
    <property type="term" value="F:reverse gyrase activity"/>
    <property type="evidence" value="ECO:0007669"/>
    <property type="project" value="UniProtKB-ARBA"/>
</dbReference>
<evidence type="ECO:0000256" key="8">
    <source>
        <dbReference type="PROSITE-ProRule" id="PRU01380"/>
    </source>
</evidence>
<dbReference type="InterPro" id="IPR001650">
    <property type="entry name" value="Helicase_C-like"/>
</dbReference>
<comment type="subcellular location">
    <subcellularLocation>
        <location evidence="1">Cytoplasm</location>
    </subcellularLocation>
</comment>
<evidence type="ECO:0000256" key="4">
    <source>
        <dbReference type="ARBA" id="ARBA00022741"/>
    </source>
</evidence>
<dbReference type="InterPro" id="IPR014001">
    <property type="entry name" value="Helicase_ATP-bd"/>
</dbReference>
<comment type="caution">
    <text evidence="11">The sequence shown here is derived from an EMBL/GenBank/DDBJ whole genome shotgun (WGS) entry which is preliminary data.</text>
</comment>
<evidence type="ECO:0000256" key="2">
    <source>
        <dbReference type="ARBA" id="ARBA00022490"/>
    </source>
</evidence>
<dbReference type="SMART" id="SM00490">
    <property type="entry name" value="HELICc"/>
    <property type="match status" value="1"/>
</dbReference>
<gene>
    <name evidence="11" type="ORF">Nst1_402</name>
</gene>
<dbReference type="InterPro" id="IPR040569">
    <property type="entry name" value="Znf_Rg"/>
</dbReference>
<dbReference type="PANTHER" id="PTHR43505:SF1">
    <property type="entry name" value="REVERSE GYRASE"/>
    <property type="match status" value="1"/>
</dbReference>
<proteinExistence type="predicted"/>
<dbReference type="Proteomes" id="UP000053279">
    <property type="component" value="Unassembled WGS sequence"/>
</dbReference>
<keyword evidence="5" id="KW-0067">ATP-binding</keyword>
<dbReference type="GO" id="GO:0006265">
    <property type="term" value="P:DNA topological change"/>
    <property type="evidence" value="ECO:0007669"/>
    <property type="project" value="InterPro"/>
</dbReference>
<dbReference type="InterPro" id="IPR027417">
    <property type="entry name" value="P-loop_NTPase"/>
</dbReference>
<dbReference type="InterPro" id="IPR011545">
    <property type="entry name" value="DEAD/DEAH_box_helicase_dom"/>
</dbReference>
<organism evidence="11 12">
    <name type="scientific">Nanobsidianus stetteri</name>
    <dbReference type="NCBI Taxonomy" id="1294122"/>
    <lineage>
        <taxon>Archaea</taxon>
        <taxon>Nanobdellota</taxon>
        <taxon>Candidatus Nanoarchaeia</taxon>
        <taxon>Nanoarchaeales</taxon>
        <taxon>Nanopusillaceae</taxon>
        <taxon>Candidatus Nanobsidianus</taxon>
    </lineage>
</organism>
<dbReference type="Pfam" id="PF17915">
    <property type="entry name" value="zf_Rg"/>
    <property type="match status" value="1"/>
</dbReference>
<sequence>MDYIPLYIKNLCFNCNNTISSYRLSQGLPCENDLDDNEIVELLNIKDENTFRELLYKKLSEKGKLKDYSNIYNLYKEVNKFSEFFKKVLNSNPWKVQIMWFIRLYKNNSFSMIAPTGVGKSTFIIVSSIYFSSKYNKKILIILPTRLLVKQFNDLFDKFISSLNLNIKFIAYYGSNKKEIKEKIKNEDFNILIISNQFLTKNFDILKGKKFDIAFVDDVDSFFKGSKNIEKLFILIGYSEDDINIAKKVIDLKLNGKLDFNSDLYKRFLEIKNKNHGLIVLSSATGSLRGKRVRLYKELANFTIGTGSSKIRNVIDVYYVPKKDIKEELLNLLKELEDGGLIFVPKERGIEYMKEIYNYLVSNNIKVGLIYSKTKTKEIESILNDFYEGKINFLISITDPYGILTRGVNMPERIKYAIFLGIPKIKINIRNLEKNIMNIIILSNLILPYIPEIEKDRITKILTRLRKNMKKLSSGDLKLISDFLNGNKVELVGYLKFFANDILTLYNILKIYIDNTEILDKLKENPDVSIEVDENKNIYLNIVDLKTYLQASGRTSRLYSGGISKGLSIVFVDDEKLLKSLDMKLRYYLL</sequence>
<evidence type="ECO:0000313" key="12">
    <source>
        <dbReference type="Proteomes" id="UP000053279"/>
    </source>
</evidence>
<dbReference type="PATRIC" id="fig|1294122.7.peg.388"/>
<name>R1G946_NANST</name>
<feature type="domain" description="RG N-terminal-type" evidence="10">
    <location>
        <begin position="1"/>
        <end position="41"/>
    </location>
</feature>
<dbReference type="EMBL" id="APJZ01000003">
    <property type="protein sequence ID" value="EOD42369.1"/>
    <property type="molecule type" value="Genomic_DNA"/>
</dbReference>
<keyword evidence="6" id="KW-0413">Isomerase</keyword>
<dbReference type="GO" id="GO:0008270">
    <property type="term" value="F:zinc ion binding"/>
    <property type="evidence" value="ECO:0007669"/>
    <property type="project" value="UniProtKB-KW"/>
</dbReference>
<dbReference type="Pfam" id="PF00271">
    <property type="entry name" value="Helicase_C"/>
    <property type="match status" value="1"/>
</dbReference>
<dbReference type="Gene3D" id="3.40.50.300">
    <property type="entry name" value="P-loop containing nucleotide triphosphate hydrolases"/>
    <property type="match status" value="3"/>
</dbReference>
<comment type="catalytic activity">
    <reaction evidence="7">
        <text>ATP + H2O = ADP + phosphate + H(+)</text>
        <dbReference type="Rhea" id="RHEA:13065"/>
        <dbReference type="ChEBI" id="CHEBI:15377"/>
        <dbReference type="ChEBI" id="CHEBI:15378"/>
        <dbReference type="ChEBI" id="CHEBI:30616"/>
        <dbReference type="ChEBI" id="CHEBI:43474"/>
        <dbReference type="ChEBI" id="CHEBI:456216"/>
    </reaction>
</comment>
<evidence type="ECO:0000259" key="10">
    <source>
        <dbReference type="PROSITE" id="PS52036"/>
    </source>
</evidence>
<dbReference type="InterPro" id="IPR005736">
    <property type="entry name" value="Reverse_gyrase"/>
</dbReference>
<dbReference type="NCBIfam" id="TIGR01054">
    <property type="entry name" value="rgy"/>
    <property type="match status" value="1"/>
</dbReference>
<dbReference type="PROSITE" id="PS52036">
    <property type="entry name" value="ZF_RG_N"/>
    <property type="match status" value="1"/>
</dbReference>
<dbReference type="Pfam" id="PF00270">
    <property type="entry name" value="DEAD"/>
    <property type="match status" value="1"/>
</dbReference>
<keyword evidence="3" id="KW-0479">Metal-binding</keyword>
<protein>
    <submittedName>
        <fullName evidence="11">Reverse gyrase</fullName>
    </submittedName>
</protein>
<dbReference type="PROSITE" id="PS51192">
    <property type="entry name" value="HELICASE_ATP_BIND_1"/>
    <property type="match status" value="1"/>
</dbReference>
<keyword evidence="12" id="KW-1185">Reference proteome</keyword>
<dbReference type="GO" id="GO:0003677">
    <property type="term" value="F:DNA binding"/>
    <property type="evidence" value="ECO:0007669"/>
    <property type="project" value="InterPro"/>
</dbReference>
<dbReference type="AlphaFoldDB" id="R1G946"/>
<reference evidence="11 12" key="1">
    <citation type="submission" date="2013-02" db="EMBL/GenBank/DDBJ databases">
        <title>Insights into archaeal evolution and symbiosis from the genomes of a Nanoarchaeon and its crenarchaeal host from Yellowstone National Park.</title>
        <authorList>
            <person name="Podar M."/>
            <person name="Makarova K.S."/>
            <person name="Graham D.E."/>
            <person name="Wolf Y.I."/>
            <person name="Koonin E.V."/>
            <person name="Reysenbach A.-L."/>
        </authorList>
    </citation>
    <scope>NUCLEOTIDE SEQUENCE [LARGE SCALE GENOMIC DNA]</scope>
</reference>
<evidence type="ECO:0000256" key="1">
    <source>
        <dbReference type="ARBA" id="ARBA00004496"/>
    </source>
</evidence>
<keyword evidence="4" id="KW-0547">Nucleotide-binding</keyword>
<evidence type="ECO:0000256" key="6">
    <source>
        <dbReference type="ARBA" id="ARBA00023235"/>
    </source>
</evidence>
<dbReference type="SUPFAM" id="SSF52540">
    <property type="entry name" value="P-loop containing nucleoside triphosphate hydrolases"/>
    <property type="match status" value="2"/>
</dbReference>
<dbReference type="PANTHER" id="PTHR43505">
    <property type="entry name" value="REVERSE GYRASE"/>
    <property type="match status" value="1"/>
</dbReference>
<evidence type="ECO:0000256" key="3">
    <source>
        <dbReference type="ARBA" id="ARBA00022723"/>
    </source>
</evidence>
<evidence type="ECO:0000259" key="9">
    <source>
        <dbReference type="PROSITE" id="PS51192"/>
    </source>
</evidence>
<keyword evidence="8" id="KW-0862">Zinc</keyword>
<dbReference type="GO" id="GO:0005737">
    <property type="term" value="C:cytoplasm"/>
    <property type="evidence" value="ECO:0007669"/>
    <property type="project" value="UniProtKB-SubCell"/>
</dbReference>
<dbReference type="GO" id="GO:0005524">
    <property type="term" value="F:ATP binding"/>
    <property type="evidence" value="ECO:0007669"/>
    <property type="project" value="UniProtKB-KW"/>
</dbReference>
<keyword evidence="2" id="KW-0963">Cytoplasm</keyword>
<evidence type="ECO:0000256" key="5">
    <source>
        <dbReference type="ARBA" id="ARBA00022840"/>
    </source>
</evidence>
<feature type="domain" description="Helicase ATP-binding" evidence="9">
    <location>
        <begin position="101"/>
        <end position="304"/>
    </location>
</feature>
<keyword evidence="8" id="KW-0863">Zinc-finger</keyword>
<accession>R1G946</accession>